<name>A0AAW7WUW5_9BACE</name>
<comment type="caution">
    <text evidence="1">The sequence shown here is derived from an EMBL/GenBank/DDBJ whole genome shotgun (WGS) entry which is preliminary data.</text>
</comment>
<accession>A0AAW7WUW5</accession>
<dbReference type="RefSeq" id="WP_228680602.1">
    <property type="nucleotide sequence ID" value="NZ_JAUONL010000021.1"/>
</dbReference>
<dbReference type="AlphaFoldDB" id="A0AAW7WUW5"/>
<dbReference type="EMBL" id="JAUONL010000021">
    <property type="protein sequence ID" value="MDO6359680.1"/>
    <property type="molecule type" value="Genomic_DNA"/>
</dbReference>
<sequence length="61" mass="6940">MRTYKVKRSGALQVLSMATDWSSIRSQSHSAELCLVLQTRSKPDGASSPKGRHFRHCMKYE</sequence>
<evidence type="ECO:0000313" key="1">
    <source>
        <dbReference type="EMBL" id="MDO6359680.1"/>
    </source>
</evidence>
<evidence type="ECO:0000313" key="2">
    <source>
        <dbReference type="Proteomes" id="UP001170023"/>
    </source>
</evidence>
<proteinExistence type="predicted"/>
<organism evidence="1 2">
    <name type="scientific">Bacteroides caccae</name>
    <dbReference type="NCBI Taxonomy" id="47678"/>
    <lineage>
        <taxon>Bacteria</taxon>
        <taxon>Pseudomonadati</taxon>
        <taxon>Bacteroidota</taxon>
        <taxon>Bacteroidia</taxon>
        <taxon>Bacteroidales</taxon>
        <taxon>Bacteroidaceae</taxon>
        <taxon>Bacteroides</taxon>
    </lineage>
</organism>
<gene>
    <name evidence="1" type="ORF">Q4469_18715</name>
</gene>
<protein>
    <submittedName>
        <fullName evidence="1">Uncharacterized protein</fullName>
    </submittedName>
</protein>
<reference evidence="1" key="1">
    <citation type="submission" date="2023-07" db="EMBL/GenBank/DDBJ databases">
        <title>Whole Genome Sequencing of Colonoscopy isolates.</title>
        <authorList>
            <person name="Surve S.V."/>
            <person name="Valls R.A."/>
            <person name="Barrak K.E."/>
            <person name="Gardner T.B."/>
            <person name="O'Toole G.A."/>
        </authorList>
    </citation>
    <scope>NUCLEOTIDE SEQUENCE</scope>
    <source>
        <strain evidence="1">GP0119</strain>
    </source>
</reference>
<dbReference type="Proteomes" id="UP001170023">
    <property type="component" value="Unassembled WGS sequence"/>
</dbReference>